<sequence length="120" mass="13045">MARNGARALALLAVVAATPAVASVPASAGTLGCDHAWSNKSAYSSHVTRTDVNYRKGPHTSCDSFGQWSRVKVYYHCWTYGDTVGGNRGWWHVRRAGTQQQGWVSETYLGITGNDPAERC</sequence>
<feature type="chain" id="PRO_5021793448" description="SH3 domain-containing protein" evidence="1">
    <location>
        <begin position="23"/>
        <end position="120"/>
    </location>
</feature>
<dbReference type="Proteomes" id="UP000320888">
    <property type="component" value="Unassembled WGS sequence"/>
</dbReference>
<organism evidence="2 3">
    <name type="scientific">Streptomyces benahoarensis</name>
    <dbReference type="NCBI Taxonomy" id="2595054"/>
    <lineage>
        <taxon>Bacteria</taxon>
        <taxon>Bacillati</taxon>
        <taxon>Actinomycetota</taxon>
        <taxon>Actinomycetes</taxon>
        <taxon>Kitasatosporales</taxon>
        <taxon>Streptomycetaceae</taxon>
        <taxon>Streptomyces</taxon>
    </lineage>
</organism>
<dbReference type="Gene3D" id="2.30.30.40">
    <property type="entry name" value="SH3 Domains"/>
    <property type="match status" value="1"/>
</dbReference>
<name>A0A553ZDI8_9ACTN</name>
<dbReference type="PROSITE" id="PS51257">
    <property type="entry name" value="PROKAR_LIPOPROTEIN"/>
    <property type="match status" value="1"/>
</dbReference>
<protein>
    <recommendedName>
        <fullName evidence="4">SH3 domain-containing protein</fullName>
    </recommendedName>
</protein>
<reference evidence="2 3" key="1">
    <citation type="submission" date="2019-07" db="EMBL/GenBank/DDBJ databases">
        <title>Draft genome for Streptomyces benahoarensis MZ03-48.</title>
        <authorList>
            <person name="Gonzalez-Pimentel J.L."/>
        </authorList>
    </citation>
    <scope>NUCLEOTIDE SEQUENCE [LARGE SCALE GENOMIC DNA]</scope>
    <source>
        <strain evidence="2 3">MZ03-48</strain>
    </source>
</reference>
<gene>
    <name evidence="2" type="ORF">FNZ23_15510</name>
</gene>
<comment type="caution">
    <text evidence="2">The sequence shown here is derived from an EMBL/GenBank/DDBJ whole genome shotgun (WGS) entry which is preliminary data.</text>
</comment>
<feature type="signal peptide" evidence="1">
    <location>
        <begin position="1"/>
        <end position="22"/>
    </location>
</feature>
<dbReference type="OrthoDB" id="4335260at2"/>
<dbReference type="EMBL" id="VKLS01000173">
    <property type="protein sequence ID" value="TSB39516.1"/>
    <property type="molecule type" value="Genomic_DNA"/>
</dbReference>
<keyword evidence="3" id="KW-1185">Reference proteome</keyword>
<dbReference type="RefSeq" id="WP_143942879.1">
    <property type="nucleotide sequence ID" value="NZ_VKLS01000173.1"/>
</dbReference>
<evidence type="ECO:0000313" key="3">
    <source>
        <dbReference type="Proteomes" id="UP000320888"/>
    </source>
</evidence>
<keyword evidence="1" id="KW-0732">Signal</keyword>
<dbReference type="AlphaFoldDB" id="A0A553ZDI8"/>
<proteinExistence type="predicted"/>
<evidence type="ECO:0008006" key="4">
    <source>
        <dbReference type="Google" id="ProtNLM"/>
    </source>
</evidence>
<accession>A0A553ZDI8</accession>
<evidence type="ECO:0000313" key="2">
    <source>
        <dbReference type="EMBL" id="TSB39516.1"/>
    </source>
</evidence>
<evidence type="ECO:0000256" key="1">
    <source>
        <dbReference type="SAM" id="SignalP"/>
    </source>
</evidence>